<dbReference type="AlphaFoldDB" id="A0AAW2YFS7"/>
<evidence type="ECO:0000256" key="3">
    <source>
        <dbReference type="ARBA" id="ARBA00013229"/>
    </source>
</evidence>
<evidence type="ECO:0000256" key="10">
    <source>
        <dbReference type="PROSITE-ProRule" id="PRU10040"/>
    </source>
</evidence>
<evidence type="ECO:0000259" key="13">
    <source>
        <dbReference type="Pfam" id="PF01095"/>
    </source>
</evidence>
<dbReference type="InterPro" id="IPR000070">
    <property type="entry name" value="Pectinesterase_cat"/>
</dbReference>
<organism evidence="14">
    <name type="scientific">Sesamum latifolium</name>
    <dbReference type="NCBI Taxonomy" id="2727402"/>
    <lineage>
        <taxon>Eukaryota</taxon>
        <taxon>Viridiplantae</taxon>
        <taxon>Streptophyta</taxon>
        <taxon>Embryophyta</taxon>
        <taxon>Tracheophyta</taxon>
        <taxon>Spermatophyta</taxon>
        <taxon>Magnoliopsida</taxon>
        <taxon>eudicotyledons</taxon>
        <taxon>Gunneridae</taxon>
        <taxon>Pentapetalae</taxon>
        <taxon>asterids</taxon>
        <taxon>lamiids</taxon>
        <taxon>Lamiales</taxon>
        <taxon>Pedaliaceae</taxon>
        <taxon>Sesamum</taxon>
    </lineage>
</organism>
<evidence type="ECO:0000256" key="6">
    <source>
        <dbReference type="ARBA" id="ARBA00022801"/>
    </source>
</evidence>
<comment type="pathway">
    <text evidence="2 11">Glycan metabolism; pectin degradation; 2-dehydro-3-deoxy-D-gluconate from pectin: step 1/5.</text>
</comment>
<evidence type="ECO:0000256" key="7">
    <source>
        <dbReference type="ARBA" id="ARBA00023085"/>
    </source>
</evidence>
<gene>
    <name evidence="14" type="ORF">Slati_0351300</name>
</gene>
<feature type="domain" description="Pectinesterase catalytic" evidence="13">
    <location>
        <begin position="119"/>
        <end position="418"/>
    </location>
</feature>
<comment type="caution">
    <text evidence="14">The sequence shown here is derived from an EMBL/GenBank/DDBJ whole genome shotgun (WGS) entry which is preliminary data.</text>
</comment>
<accession>A0AAW2YFS7</accession>
<proteinExistence type="predicted"/>
<evidence type="ECO:0000256" key="4">
    <source>
        <dbReference type="ARBA" id="ARBA00022512"/>
    </source>
</evidence>
<reference evidence="14" key="2">
    <citation type="journal article" date="2024" name="Plant">
        <title>Genomic evolution and insights into agronomic trait innovations of Sesamum species.</title>
        <authorList>
            <person name="Miao H."/>
            <person name="Wang L."/>
            <person name="Qu L."/>
            <person name="Liu H."/>
            <person name="Sun Y."/>
            <person name="Le M."/>
            <person name="Wang Q."/>
            <person name="Wei S."/>
            <person name="Zheng Y."/>
            <person name="Lin W."/>
            <person name="Duan Y."/>
            <person name="Cao H."/>
            <person name="Xiong S."/>
            <person name="Wang X."/>
            <person name="Wei L."/>
            <person name="Li C."/>
            <person name="Ma Q."/>
            <person name="Ju M."/>
            <person name="Zhao R."/>
            <person name="Li G."/>
            <person name="Mu C."/>
            <person name="Tian Q."/>
            <person name="Mei H."/>
            <person name="Zhang T."/>
            <person name="Gao T."/>
            <person name="Zhang H."/>
        </authorList>
    </citation>
    <scope>NUCLEOTIDE SEQUENCE</scope>
    <source>
        <strain evidence="14">KEN1</strain>
    </source>
</reference>
<keyword evidence="8" id="KW-0961">Cell wall biogenesis/degradation</keyword>
<dbReference type="FunFam" id="2.160.20.10:FF:000001">
    <property type="entry name" value="Pectinesterase"/>
    <property type="match status" value="1"/>
</dbReference>
<dbReference type="InterPro" id="IPR012334">
    <property type="entry name" value="Pectin_lyas_fold"/>
</dbReference>
<keyword evidence="7 11" id="KW-0063">Aspartyl esterase</keyword>
<comment type="catalytic activity">
    <reaction evidence="9 11">
        <text>[(1-&gt;4)-alpha-D-galacturonosyl methyl ester](n) + n H2O = [(1-&gt;4)-alpha-D-galacturonosyl](n) + n methanol + n H(+)</text>
        <dbReference type="Rhea" id="RHEA:22380"/>
        <dbReference type="Rhea" id="RHEA-COMP:14570"/>
        <dbReference type="Rhea" id="RHEA-COMP:14573"/>
        <dbReference type="ChEBI" id="CHEBI:15377"/>
        <dbReference type="ChEBI" id="CHEBI:15378"/>
        <dbReference type="ChEBI" id="CHEBI:17790"/>
        <dbReference type="ChEBI" id="CHEBI:140522"/>
        <dbReference type="ChEBI" id="CHEBI:140523"/>
        <dbReference type="EC" id="3.1.1.11"/>
    </reaction>
</comment>
<evidence type="ECO:0000256" key="1">
    <source>
        <dbReference type="ARBA" id="ARBA00004191"/>
    </source>
</evidence>
<evidence type="ECO:0000313" key="14">
    <source>
        <dbReference type="EMBL" id="KAL0464637.1"/>
    </source>
</evidence>
<dbReference type="InterPro" id="IPR033131">
    <property type="entry name" value="Pectinesterase_Asp_AS"/>
</dbReference>
<dbReference type="GO" id="GO:0042545">
    <property type="term" value="P:cell wall modification"/>
    <property type="evidence" value="ECO:0007669"/>
    <property type="project" value="UniProtKB-UniRule"/>
</dbReference>
<evidence type="ECO:0000256" key="5">
    <source>
        <dbReference type="ARBA" id="ARBA00022525"/>
    </source>
</evidence>
<dbReference type="EMBL" id="JACGWN010000001">
    <property type="protein sequence ID" value="KAL0464637.1"/>
    <property type="molecule type" value="Genomic_DNA"/>
</dbReference>
<dbReference type="GO" id="GO:0045490">
    <property type="term" value="P:pectin catabolic process"/>
    <property type="evidence" value="ECO:0007669"/>
    <property type="project" value="UniProtKB-UniRule"/>
</dbReference>
<keyword evidence="5" id="KW-0964">Secreted</keyword>
<feature type="active site" evidence="10">
    <location>
        <position position="271"/>
    </location>
</feature>
<evidence type="ECO:0000256" key="8">
    <source>
        <dbReference type="ARBA" id="ARBA00023316"/>
    </source>
</evidence>
<dbReference type="PANTHER" id="PTHR31707">
    <property type="entry name" value="PECTINESTERASE"/>
    <property type="match status" value="1"/>
</dbReference>
<dbReference type="Pfam" id="PF01095">
    <property type="entry name" value="Pectinesterase"/>
    <property type="match status" value="1"/>
</dbReference>
<dbReference type="PROSITE" id="PS00503">
    <property type="entry name" value="PECTINESTERASE_2"/>
    <property type="match status" value="1"/>
</dbReference>
<evidence type="ECO:0000256" key="11">
    <source>
        <dbReference type="RuleBase" id="RU000589"/>
    </source>
</evidence>
<dbReference type="Gene3D" id="2.160.20.10">
    <property type="entry name" value="Single-stranded right-handed beta-helix, Pectin lyase-like"/>
    <property type="match status" value="1"/>
</dbReference>
<dbReference type="SUPFAM" id="SSF51126">
    <property type="entry name" value="Pectin lyase-like"/>
    <property type="match status" value="1"/>
</dbReference>
<reference evidence="14" key="1">
    <citation type="submission" date="2020-06" db="EMBL/GenBank/DDBJ databases">
        <authorList>
            <person name="Li T."/>
            <person name="Hu X."/>
            <person name="Zhang T."/>
            <person name="Song X."/>
            <person name="Zhang H."/>
            <person name="Dai N."/>
            <person name="Sheng W."/>
            <person name="Hou X."/>
            <person name="Wei L."/>
        </authorList>
    </citation>
    <scope>NUCLEOTIDE SEQUENCE</scope>
    <source>
        <strain evidence="14">KEN1</strain>
        <tissue evidence="14">Leaf</tissue>
    </source>
</reference>
<feature type="region of interest" description="Disordered" evidence="12">
    <location>
        <begin position="1"/>
        <end position="38"/>
    </location>
</feature>
<sequence length="433" mass="47257">MCFLAGGARGGGNGERRNVAGSGSGSGFKTLDGRSQESGFPDGAVGDCVKLHSTCLDGLGEKGWLFEARQARNLTWVIREALAVYRARRNRRGKRKALTGNSGQGINLATWNAATSKADIVVAQDGSGNYRTINEAVAALGQLGGNRPERAVVYVKSGVYKEKVEIGRDLKNVMFVGDGIDKTVVTGSQNVQDGATTFNSATFGVSGDGFWARDMTFENTAGPQKHQAVALRVSSDLSVFYRCSFKGYQDTLLLHSLRQFYRDCQVHGTVDFIFGDAAAVLQNCDIIVRRPMAHQSNMITAQGRDDPNENTGISIMNSRVLPAFEFRDVKGRFRSYLGRPWKKYSRTVVLQTDLDGLVDGKGWKEWSGDFALSTLYYAEYMNTGAGASTADRVKWPGFHVLRDRQEAEQFSVRSFIGGESWIPATGVPFSSAV</sequence>
<evidence type="ECO:0000256" key="2">
    <source>
        <dbReference type="ARBA" id="ARBA00005184"/>
    </source>
</evidence>
<evidence type="ECO:0000256" key="9">
    <source>
        <dbReference type="ARBA" id="ARBA00047928"/>
    </source>
</evidence>
<keyword evidence="4" id="KW-0134">Cell wall</keyword>
<dbReference type="EC" id="3.1.1.11" evidence="3 11"/>
<name>A0AAW2YFS7_9LAMI</name>
<evidence type="ECO:0000256" key="12">
    <source>
        <dbReference type="SAM" id="MobiDB-lite"/>
    </source>
</evidence>
<keyword evidence="6 11" id="KW-0378">Hydrolase</keyword>
<comment type="subcellular location">
    <subcellularLocation>
        <location evidence="1">Secreted</location>
        <location evidence="1">Cell wall</location>
    </subcellularLocation>
</comment>
<dbReference type="InterPro" id="IPR011050">
    <property type="entry name" value="Pectin_lyase_fold/virulence"/>
</dbReference>
<protein>
    <recommendedName>
        <fullName evidence="3 11">Pectinesterase</fullName>
        <ecNumber evidence="3 11">3.1.1.11</ecNumber>
    </recommendedName>
</protein>
<dbReference type="GO" id="GO:0030599">
    <property type="term" value="F:pectinesterase activity"/>
    <property type="evidence" value="ECO:0007669"/>
    <property type="project" value="UniProtKB-UniRule"/>
</dbReference>